<gene>
    <name evidence="2" type="ORF">CYFUS_004029</name>
</gene>
<name>A0A250J3Q6_9BACT</name>
<feature type="region of interest" description="Disordered" evidence="1">
    <location>
        <begin position="83"/>
        <end position="107"/>
    </location>
</feature>
<dbReference type="AlphaFoldDB" id="A0A250J3Q6"/>
<evidence type="ECO:0000313" key="2">
    <source>
        <dbReference type="EMBL" id="ATB38594.1"/>
    </source>
</evidence>
<proteinExistence type="predicted"/>
<sequence>MEAVASGLMLERDVSSSMARYKLRLQVSAWPRWPPSSGSSVAEMGVPAVDGRVSRVVRRPGHPLHSHPMLAAVHTARGVMQPEDGLSQRQVPPQPPRARVVAGGGPAAHSTARLALARAHLHHHSLGLQPGPLHTQPLDAQHPPQHLSQPWPRHAPPPPPAPQGRHVLQLRDLVSSQSDSLYRLLAPHLSSETLPSTAGTPISATEDPHLTDFRYDTLSGHPLEARACSPLVQLLVRGAANLKR</sequence>
<dbReference type="Proteomes" id="UP000217257">
    <property type="component" value="Chromosome"/>
</dbReference>
<reference evidence="2 3" key="1">
    <citation type="submission" date="2017-06" db="EMBL/GenBank/DDBJ databases">
        <title>Sequencing and comparative analysis of myxobacterial genomes.</title>
        <authorList>
            <person name="Rupp O."/>
            <person name="Goesmann A."/>
            <person name="Sogaard-Andersen L."/>
        </authorList>
    </citation>
    <scope>NUCLEOTIDE SEQUENCE [LARGE SCALE GENOMIC DNA]</scope>
    <source>
        <strain evidence="2 3">DSM 52655</strain>
    </source>
</reference>
<organism evidence="2 3">
    <name type="scientific">Cystobacter fuscus</name>
    <dbReference type="NCBI Taxonomy" id="43"/>
    <lineage>
        <taxon>Bacteria</taxon>
        <taxon>Pseudomonadati</taxon>
        <taxon>Myxococcota</taxon>
        <taxon>Myxococcia</taxon>
        <taxon>Myxococcales</taxon>
        <taxon>Cystobacterineae</taxon>
        <taxon>Archangiaceae</taxon>
        <taxon>Cystobacter</taxon>
    </lineage>
</organism>
<dbReference type="KEGG" id="cfus:CYFUS_004029"/>
<feature type="compositionally biased region" description="Low complexity" evidence="1">
    <location>
        <begin position="97"/>
        <end position="107"/>
    </location>
</feature>
<dbReference type="EMBL" id="CP022098">
    <property type="protein sequence ID" value="ATB38594.1"/>
    <property type="molecule type" value="Genomic_DNA"/>
</dbReference>
<accession>A0A250J3Q6</accession>
<evidence type="ECO:0000313" key="3">
    <source>
        <dbReference type="Proteomes" id="UP000217257"/>
    </source>
</evidence>
<protein>
    <submittedName>
        <fullName evidence="2">Uncharacterized protein</fullName>
    </submittedName>
</protein>
<feature type="compositionally biased region" description="Pro residues" evidence="1">
    <location>
        <begin position="153"/>
        <end position="162"/>
    </location>
</feature>
<feature type="region of interest" description="Disordered" evidence="1">
    <location>
        <begin position="125"/>
        <end position="165"/>
    </location>
</feature>
<evidence type="ECO:0000256" key="1">
    <source>
        <dbReference type="SAM" id="MobiDB-lite"/>
    </source>
</evidence>